<protein>
    <submittedName>
        <fullName evidence="1">Uncharacterized protein</fullName>
    </submittedName>
</protein>
<name>A0A285NRK3_9AQUI</name>
<accession>A0A285NRK3</accession>
<sequence length="92" mass="10540">MVIVLLLFACASMTKKLDPKARVLYSEGYQGERDFKVLLQDADCQDEIKKRYKVKVIQGKVMVLTLTHSQLESLLSNDCVVYISPVQKLEFK</sequence>
<dbReference type="Proteomes" id="UP000218627">
    <property type="component" value="Unassembled WGS sequence"/>
</dbReference>
<dbReference type="EMBL" id="OBEN01000001">
    <property type="protein sequence ID" value="SNZ12152.1"/>
    <property type="molecule type" value="Genomic_DNA"/>
</dbReference>
<reference evidence="2" key="1">
    <citation type="submission" date="2017-09" db="EMBL/GenBank/DDBJ databases">
        <authorList>
            <person name="Varghese N."/>
            <person name="Submissions S."/>
        </authorList>
    </citation>
    <scope>NUCLEOTIDE SEQUENCE [LARGE SCALE GENOMIC DNA]</scope>
    <source>
        <strain evidence="2">DSM 2913</strain>
    </source>
</reference>
<dbReference type="AlphaFoldDB" id="A0A285NRK3"/>
<evidence type="ECO:0000313" key="2">
    <source>
        <dbReference type="Proteomes" id="UP000218627"/>
    </source>
</evidence>
<keyword evidence="2" id="KW-1185">Reference proteome</keyword>
<gene>
    <name evidence="1" type="ORF">SAMN06265353_0454</name>
</gene>
<organism evidence="1 2">
    <name type="scientific">Hydrogenobacter hydrogenophilus</name>
    <dbReference type="NCBI Taxonomy" id="35835"/>
    <lineage>
        <taxon>Bacteria</taxon>
        <taxon>Pseudomonadati</taxon>
        <taxon>Aquificota</taxon>
        <taxon>Aquificia</taxon>
        <taxon>Aquificales</taxon>
        <taxon>Aquificaceae</taxon>
        <taxon>Hydrogenobacter</taxon>
    </lineage>
</organism>
<evidence type="ECO:0000313" key="1">
    <source>
        <dbReference type="EMBL" id="SNZ12152.1"/>
    </source>
</evidence>
<proteinExistence type="predicted"/>